<accession>A0A1G2R646</accession>
<evidence type="ECO:0000313" key="5">
    <source>
        <dbReference type="EMBL" id="OHA68293.1"/>
    </source>
</evidence>
<dbReference type="Proteomes" id="UP000179258">
    <property type="component" value="Unassembled WGS sequence"/>
</dbReference>
<reference evidence="5 6" key="1">
    <citation type="journal article" date="2016" name="Nat. Commun.">
        <title>Thousands of microbial genomes shed light on interconnected biogeochemical processes in an aquifer system.</title>
        <authorList>
            <person name="Anantharaman K."/>
            <person name="Brown C.T."/>
            <person name="Hug L.A."/>
            <person name="Sharon I."/>
            <person name="Castelle C.J."/>
            <person name="Probst A.J."/>
            <person name="Thomas B.C."/>
            <person name="Singh A."/>
            <person name="Wilkins M.J."/>
            <person name="Karaoz U."/>
            <person name="Brodie E.L."/>
            <person name="Williams K.H."/>
            <person name="Hubbard S.S."/>
            <person name="Banfield J.F."/>
        </authorList>
    </citation>
    <scope>NUCLEOTIDE SEQUENCE [LARGE SCALE GENOMIC DNA]</scope>
</reference>
<evidence type="ECO:0000256" key="1">
    <source>
        <dbReference type="ARBA" id="ARBA00022553"/>
    </source>
</evidence>
<proteinExistence type="predicted"/>
<comment type="caution">
    <text evidence="5">The sequence shown here is derived from an EMBL/GenBank/DDBJ whole genome shotgun (WGS) entry which is preliminary data.</text>
</comment>
<dbReference type="InterPro" id="IPR011006">
    <property type="entry name" value="CheY-like_superfamily"/>
</dbReference>
<dbReference type="PANTHER" id="PTHR44591">
    <property type="entry name" value="STRESS RESPONSE REGULATOR PROTEIN 1"/>
    <property type="match status" value="1"/>
</dbReference>
<sequence length="126" mass="14041">MAKKILIIEDDGFLRELISRKLIQEGYEVIEALDGEEGLKKAAEEKPNLILLDLILPNVDGFEVLAQVKKNSSTASIPVVIFSNLGQKDEVERGLQFGAADYMVKANFTPTEIIAKIKEILKEIKQ</sequence>
<dbReference type="InterPro" id="IPR001789">
    <property type="entry name" value="Sig_transdc_resp-reg_receiver"/>
</dbReference>
<evidence type="ECO:0000256" key="3">
    <source>
        <dbReference type="PROSITE-ProRule" id="PRU00169"/>
    </source>
</evidence>
<feature type="domain" description="Response regulatory" evidence="4">
    <location>
        <begin position="4"/>
        <end position="121"/>
    </location>
</feature>
<keyword evidence="2" id="KW-0902">Two-component regulatory system</keyword>
<evidence type="ECO:0000313" key="6">
    <source>
        <dbReference type="Proteomes" id="UP000179258"/>
    </source>
</evidence>
<dbReference type="PANTHER" id="PTHR44591:SF14">
    <property type="entry name" value="PROTEIN PILG"/>
    <property type="match status" value="1"/>
</dbReference>
<dbReference type="SMART" id="SM00448">
    <property type="entry name" value="REC"/>
    <property type="match status" value="1"/>
</dbReference>
<organism evidence="5 6">
    <name type="scientific">Candidatus Wildermuthbacteria bacterium RIFCSPHIGHO2_02_FULL_47_17</name>
    <dbReference type="NCBI Taxonomy" id="1802452"/>
    <lineage>
        <taxon>Bacteria</taxon>
        <taxon>Candidatus Wildermuthiibacteriota</taxon>
    </lineage>
</organism>
<dbReference type="AlphaFoldDB" id="A0A1G2R646"/>
<feature type="modified residue" description="4-aspartylphosphate" evidence="3">
    <location>
        <position position="53"/>
    </location>
</feature>
<dbReference type="GO" id="GO:0000160">
    <property type="term" value="P:phosphorelay signal transduction system"/>
    <property type="evidence" value="ECO:0007669"/>
    <property type="project" value="UniProtKB-KW"/>
</dbReference>
<dbReference type="Gene3D" id="3.40.50.2300">
    <property type="match status" value="1"/>
</dbReference>
<dbReference type="PROSITE" id="PS50110">
    <property type="entry name" value="RESPONSE_REGULATORY"/>
    <property type="match status" value="1"/>
</dbReference>
<keyword evidence="1 3" id="KW-0597">Phosphoprotein</keyword>
<dbReference type="EMBL" id="MHTX01000019">
    <property type="protein sequence ID" value="OHA68293.1"/>
    <property type="molecule type" value="Genomic_DNA"/>
</dbReference>
<dbReference type="SUPFAM" id="SSF52172">
    <property type="entry name" value="CheY-like"/>
    <property type="match status" value="1"/>
</dbReference>
<name>A0A1G2R646_9BACT</name>
<dbReference type="InterPro" id="IPR050595">
    <property type="entry name" value="Bact_response_regulator"/>
</dbReference>
<dbReference type="Pfam" id="PF00072">
    <property type="entry name" value="Response_reg"/>
    <property type="match status" value="1"/>
</dbReference>
<protein>
    <recommendedName>
        <fullName evidence="4">Response regulatory domain-containing protein</fullName>
    </recommendedName>
</protein>
<dbReference type="CDD" id="cd17574">
    <property type="entry name" value="REC_OmpR"/>
    <property type="match status" value="1"/>
</dbReference>
<evidence type="ECO:0000259" key="4">
    <source>
        <dbReference type="PROSITE" id="PS50110"/>
    </source>
</evidence>
<evidence type="ECO:0000256" key="2">
    <source>
        <dbReference type="ARBA" id="ARBA00023012"/>
    </source>
</evidence>
<gene>
    <name evidence="5" type="ORF">A3D59_03995</name>
</gene>